<dbReference type="Pfam" id="PF00005">
    <property type="entry name" value="ABC_tran"/>
    <property type="match status" value="1"/>
</dbReference>
<feature type="domain" description="ABC transmembrane type-1" evidence="9">
    <location>
        <begin position="1"/>
        <end position="294"/>
    </location>
</feature>
<feature type="transmembrane region" description="Helical" evidence="7">
    <location>
        <begin position="6"/>
        <end position="25"/>
    </location>
</feature>
<dbReference type="SUPFAM" id="SSF90123">
    <property type="entry name" value="ABC transporter transmembrane region"/>
    <property type="match status" value="1"/>
</dbReference>
<keyword evidence="2 7" id="KW-0812">Transmembrane</keyword>
<dbReference type="InterPro" id="IPR003439">
    <property type="entry name" value="ABC_transporter-like_ATP-bd"/>
</dbReference>
<dbReference type="PROSITE" id="PS00211">
    <property type="entry name" value="ABC_TRANSPORTER_1"/>
    <property type="match status" value="1"/>
</dbReference>
<dbReference type="SMART" id="SM00382">
    <property type="entry name" value="AAA"/>
    <property type="match status" value="1"/>
</dbReference>
<evidence type="ECO:0000313" key="10">
    <source>
        <dbReference type="EMBL" id="MDT0689803.1"/>
    </source>
</evidence>
<protein>
    <submittedName>
        <fullName evidence="10">ABC transporter ATP-binding protein</fullName>
    </submittedName>
</protein>
<feature type="domain" description="ABC transporter" evidence="8">
    <location>
        <begin position="331"/>
        <end position="566"/>
    </location>
</feature>
<dbReference type="PANTHER" id="PTHR24221:SF654">
    <property type="entry name" value="ATP-BINDING CASSETTE SUB-FAMILY B MEMBER 6"/>
    <property type="match status" value="1"/>
</dbReference>
<dbReference type="InterPro" id="IPR039421">
    <property type="entry name" value="Type_1_exporter"/>
</dbReference>
<proteinExistence type="predicted"/>
<dbReference type="Pfam" id="PF00664">
    <property type="entry name" value="ABC_membrane"/>
    <property type="match status" value="1"/>
</dbReference>
<evidence type="ECO:0000259" key="8">
    <source>
        <dbReference type="PROSITE" id="PS50893"/>
    </source>
</evidence>
<dbReference type="Gene3D" id="3.40.50.300">
    <property type="entry name" value="P-loop containing nucleotide triphosphate hydrolases"/>
    <property type="match status" value="1"/>
</dbReference>
<name>A0ABU3E1M8_9FLAO</name>
<comment type="caution">
    <text evidence="10">The sequence shown here is derived from an EMBL/GenBank/DDBJ whole genome shotgun (WGS) entry which is preliminary data.</text>
</comment>
<reference evidence="10 11" key="1">
    <citation type="submission" date="2023-09" db="EMBL/GenBank/DDBJ databases">
        <authorList>
            <person name="Rey-Velasco X."/>
        </authorList>
    </citation>
    <scope>NUCLEOTIDE SEQUENCE [LARGE SCALE GENOMIC DNA]</scope>
    <source>
        <strain evidence="10 11">F188</strain>
    </source>
</reference>
<keyword evidence="11" id="KW-1185">Reference proteome</keyword>
<evidence type="ECO:0000259" key="9">
    <source>
        <dbReference type="PROSITE" id="PS50929"/>
    </source>
</evidence>
<dbReference type="InterPro" id="IPR017871">
    <property type="entry name" value="ABC_transporter-like_CS"/>
</dbReference>
<sequence length="569" mass="64067">MLFNLLIGILDGFGLTMFLPLLQMVDDSSSVDSESMGKLRFLTDFLEESNIPMSLFIVLSFMTIFFFAKGIAQYFAGVYRVNVQQWFIKKLRVTNIKGLNNLSYKYFVTSDVGRIQNTLTGEVGRISVAFTNYFKALEYAILVVVYMIFAFSVDAQFAILVTIGGILTNFLYKKLYKNTKGISRTLTGESNIFQGLIIQNVANYKYLKATGSLKRYGNKLIESVESIERSNKKIGKLDALLTAGREPILIAVVVAVIFVQTTYLGSSLAPILISLVFFYRALNYLMQMQVRWNKFLSVSGSLENITDFGKELKANKEFGGKEKLEGPIRKFELRDVSFYYDDSPVLRNISLEIKEKQTTAFVGESGSGKTTLVNVIAGLLPVDNGNFFINGHKSSDLNISTLQERTGYITQDPVIFNDTIFNNVSFWDEKTEENLDKFWKAVKQAAILDFVNELSDKEDSILGNNGTNLSGGQRQRISIARELYKNVEILILDEATSALDSETERAIQENIDELKGEYTIFIVAHRISTIKNADRIVVMSQGEISNVGAFKLLMESSPYFKKLVELQEV</sequence>
<comment type="subcellular location">
    <subcellularLocation>
        <location evidence="1">Cell membrane</location>
        <topology evidence="1">Multi-pass membrane protein</topology>
    </subcellularLocation>
</comment>
<dbReference type="PANTHER" id="PTHR24221">
    <property type="entry name" value="ATP-BINDING CASSETTE SUB-FAMILY B"/>
    <property type="match status" value="1"/>
</dbReference>
<evidence type="ECO:0000256" key="2">
    <source>
        <dbReference type="ARBA" id="ARBA00022692"/>
    </source>
</evidence>
<evidence type="ECO:0000256" key="6">
    <source>
        <dbReference type="ARBA" id="ARBA00023136"/>
    </source>
</evidence>
<dbReference type="RefSeq" id="WP_311683698.1">
    <property type="nucleotide sequence ID" value="NZ_JAVRHM010000008.1"/>
</dbReference>
<dbReference type="EMBL" id="JAVRHM010000008">
    <property type="protein sequence ID" value="MDT0689803.1"/>
    <property type="molecule type" value="Genomic_DNA"/>
</dbReference>
<evidence type="ECO:0000256" key="5">
    <source>
        <dbReference type="ARBA" id="ARBA00022989"/>
    </source>
</evidence>
<feature type="transmembrane region" description="Helical" evidence="7">
    <location>
        <begin position="55"/>
        <end position="76"/>
    </location>
</feature>
<evidence type="ECO:0000256" key="4">
    <source>
        <dbReference type="ARBA" id="ARBA00022840"/>
    </source>
</evidence>
<dbReference type="Proteomes" id="UP001261624">
    <property type="component" value="Unassembled WGS sequence"/>
</dbReference>
<gene>
    <name evidence="10" type="ORF">RM549_08405</name>
</gene>
<keyword evidence="3" id="KW-0547">Nucleotide-binding</keyword>
<feature type="transmembrane region" description="Helical" evidence="7">
    <location>
        <begin position="264"/>
        <end position="282"/>
    </location>
</feature>
<dbReference type="InterPro" id="IPR027417">
    <property type="entry name" value="P-loop_NTPase"/>
</dbReference>
<evidence type="ECO:0000256" key="7">
    <source>
        <dbReference type="SAM" id="Phobius"/>
    </source>
</evidence>
<dbReference type="InterPro" id="IPR036640">
    <property type="entry name" value="ABC1_TM_sf"/>
</dbReference>
<dbReference type="InterPro" id="IPR011527">
    <property type="entry name" value="ABC1_TM_dom"/>
</dbReference>
<dbReference type="GO" id="GO:0005524">
    <property type="term" value="F:ATP binding"/>
    <property type="evidence" value="ECO:0007669"/>
    <property type="project" value="UniProtKB-KW"/>
</dbReference>
<keyword evidence="6 7" id="KW-0472">Membrane</keyword>
<evidence type="ECO:0000256" key="1">
    <source>
        <dbReference type="ARBA" id="ARBA00004651"/>
    </source>
</evidence>
<evidence type="ECO:0000313" key="11">
    <source>
        <dbReference type="Proteomes" id="UP001261624"/>
    </source>
</evidence>
<dbReference type="Gene3D" id="1.20.1560.10">
    <property type="entry name" value="ABC transporter type 1, transmembrane domain"/>
    <property type="match status" value="1"/>
</dbReference>
<organism evidence="10 11">
    <name type="scientific">Autumnicola patrickiae</name>
    <dbReference type="NCBI Taxonomy" id="3075591"/>
    <lineage>
        <taxon>Bacteria</taxon>
        <taxon>Pseudomonadati</taxon>
        <taxon>Bacteroidota</taxon>
        <taxon>Flavobacteriia</taxon>
        <taxon>Flavobacteriales</taxon>
        <taxon>Flavobacteriaceae</taxon>
        <taxon>Autumnicola</taxon>
    </lineage>
</organism>
<dbReference type="PROSITE" id="PS50893">
    <property type="entry name" value="ABC_TRANSPORTER_2"/>
    <property type="match status" value="1"/>
</dbReference>
<keyword evidence="4 10" id="KW-0067">ATP-binding</keyword>
<dbReference type="PROSITE" id="PS50929">
    <property type="entry name" value="ABC_TM1F"/>
    <property type="match status" value="1"/>
</dbReference>
<dbReference type="SUPFAM" id="SSF52540">
    <property type="entry name" value="P-loop containing nucleoside triphosphate hydrolases"/>
    <property type="match status" value="1"/>
</dbReference>
<feature type="transmembrane region" description="Helical" evidence="7">
    <location>
        <begin position="139"/>
        <end position="172"/>
    </location>
</feature>
<evidence type="ECO:0000256" key="3">
    <source>
        <dbReference type="ARBA" id="ARBA00022741"/>
    </source>
</evidence>
<accession>A0ABU3E1M8</accession>
<keyword evidence="5 7" id="KW-1133">Transmembrane helix</keyword>
<dbReference type="InterPro" id="IPR003593">
    <property type="entry name" value="AAA+_ATPase"/>
</dbReference>